<dbReference type="GO" id="GO:0016853">
    <property type="term" value="F:isomerase activity"/>
    <property type="evidence" value="ECO:0007669"/>
    <property type="project" value="UniProtKB-KW"/>
</dbReference>
<accession>A0ABU3KMZ8</accession>
<gene>
    <name evidence="2" type="ORF">RAE19_10330</name>
</gene>
<dbReference type="RefSeq" id="WP_313874803.1">
    <property type="nucleotide sequence ID" value="NZ_JAVBIK010000001.1"/>
</dbReference>
<name>A0ABU3KMZ8_9BURK</name>
<dbReference type="EMBL" id="JAVBIK010000001">
    <property type="protein sequence ID" value="MDT7519102.1"/>
    <property type="molecule type" value="Genomic_DNA"/>
</dbReference>
<evidence type="ECO:0000259" key="1">
    <source>
        <dbReference type="Pfam" id="PF16036"/>
    </source>
</evidence>
<dbReference type="InterPro" id="IPR016087">
    <property type="entry name" value="Chalcone_isomerase"/>
</dbReference>
<dbReference type="Pfam" id="PF16036">
    <property type="entry name" value="Chalcone_3"/>
    <property type="match status" value="1"/>
</dbReference>
<protein>
    <submittedName>
        <fullName evidence="2">Chalcone isomerase family protein</fullName>
    </submittedName>
</protein>
<dbReference type="Proteomes" id="UP001321700">
    <property type="component" value="Unassembled WGS sequence"/>
</dbReference>
<comment type="caution">
    <text evidence="2">The sequence shown here is derived from an EMBL/GenBank/DDBJ whole genome shotgun (WGS) entry which is preliminary data.</text>
</comment>
<keyword evidence="3" id="KW-1185">Reference proteome</keyword>
<sequence length="185" mass="20624">MQRRHILAVGAITGWESLTHQALANGAPTPTEISRELPDAVLAGSARMRYFGFSVCDARLWVHPRFQLATYWQHPLALELTYQRDLKGAAIAQRSLEEMKRNGPIADDTAATWLTAMTGIFPNVSTGDRITGLQMVNAGTRFWYNGQTRATVADAEFSRLFFGIWLSDRTSEPRLRAELLAGLKS</sequence>
<organism evidence="2 3">
    <name type="scientific">Rhodoferax potami</name>
    <dbReference type="NCBI Taxonomy" id="3068338"/>
    <lineage>
        <taxon>Bacteria</taxon>
        <taxon>Pseudomonadati</taxon>
        <taxon>Pseudomonadota</taxon>
        <taxon>Betaproteobacteria</taxon>
        <taxon>Burkholderiales</taxon>
        <taxon>Comamonadaceae</taxon>
        <taxon>Rhodoferax</taxon>
    </lineage>
</organism>
<evidence type="ECO:0000313" key="2">
    <source>
        <dbReference type="EMBL" id="MDT7519102.1"/>
    </source>
</evidence>
<evidence type="ECO:0000313" key="3">
    <source>
        <dbReference type="Proteomes" id="UP001321700"/>
    </source>
</evidence>
<feature type="domain" description="Chalcone isomerase" evidence="1">
    <location>
        <begin position="77"/>
        <end position="180"/>
    </location>
</feature>
<keyword evidence="2" id="KW-0413">Isomerase</keyword>
<proteinExistence type="predicted"/>
<reference evidence="2 3" key="1">
    <citation type="submission" date="2023-08" db="EMBL/GenBank/DDBJ databases">
        <title>Rhodoferax potami sp. nov. and Rhodoferax mekongensis sp. nov., isolated from the Mekong River in Thailand.</title>
        <authorList>
            <person name="Kitikhun S."/>
            <person name="Charoenyingcharoen P."/>
            <person name="Siriarchawattana P."/>
            <person name="Likhitrattanapisal S."/>
            <person name="Nilsakha T."/>
            <person name="Chanpet A."/>
            <person name="Rattanawaree P."/>
            <person name="Ingsriswang S."/>
        </authorList>
    </citation>
    <scope>NUCLEOTIDE SEQUENCE [LARGE SCALE GENOMIC DNA]</scope>
    <source>
        <strain evidence="2 3">TBRC 17660</strain>
    </source>
</reference>